<dbReference type="HAMAP" id="MF_00265">
    <property type="entry name" value="VapC_Nob1"/>
    <property type="match status" value="1"/>
</dbReference>
<dbReference type="EMBL" id="JACJTA010000062">
    <property type="protein sequence ID" value="MBD2607380.1"/>
    <property type="molecule type" value="Genomic_DNA"/>
</dbReference>
<comment type="caution">
    <text evidence="10">The sequence shown here is derived from an EMBL/GenBank/DDBJ whole genome shotgun (WGS) entry which is preliminary data.</text>
</comment>
<feature type="binding site" evidence="8">
    <location>
        <position position="6"/>
    </location>
    <ligand>
        <name>Mg(2+)</name>
        <dbReference type="ChEBI" id="CHEBI:18420"/>
    </ligand>
</feature>
<evidence type="ECO:0000256" key="7">
    <source>
        <dbReference type="ARBA" id="ARBA00038093"/>
    </source>
</evidence>
<keyword evidence="3 8" id="KW-0540">Nuclease</keyword>
<dbReference type="InterPro" id="IPR002716">
    <property type="entry name" value="PIN_dom"/>
</dbReference>
<keyword evidence="2 8" id="KW-1277">Toxin-antitoxin system</keyword>
<comment type="cofactor">
    <cofactor evidence="1 8">
        <name>Mg(2+)</name>
        <dbReference type="ChEBI" id="CHEBI:18420"/>
    </cofactor>
</comment>
<evidence type="ECO:0000256" key="1">
    <source>
        <dbReference type="ARBA" id="ARBA00001946"/>
    </source>
</evidence>
<dbReference type="InterPro" id="IPR029060">
    <property type="entry name" value="PIN-like_dom_sf"/>
</dbReference>
<accession>A0ABR8GV53</accession>
<protein>
    <recommendedName>
        <fullName evidence="8">Ribonuclease VapC</fullName>
        <shortName evidence="8">RNase VapC</shortName>
        <ecNumber evidence="8">3.1.-.-</ecNumber>
    </recommendedName>
    <alternativeName>
        <fullName evidence="8">Toxin VapC</fullName>
    </alternativeName>
</protein>
<evidence type="ECO:0000259" key="9">
    <source>
        <dbReference type="Pfam" id="PF01850"/>
    </source>
</evidence>
<evidence type="ECO:0000256" key="2">
    <source>
        <dbReference type="ARBA" id="ARBA00022649"/>
    </source>
</evidence>
<dbReference type="SUPFAM" id="SSF88723">
    <property type="entry name" value="PIN domain-like"/>
    <property type="match status" value="1"/>
</dbReference>
<evidence type="ECO:0000313" key="10">
    <source>
        <dbReference type="EMBL" id="MBD2607380.1"/>
    </source>
</evidence>
<sequence length="135" mass="15031">MIYLLDTNACIVYLNRPMSGVRQKIQSLSPQDIVVCSVVKAELFYGAMRSNNTTRTLALQEAFLNNFVSLPFDDSAATIYGRIRAELAASGTPIGPYDLQIAAIAMANNLILVTHNTREFSRVNGLQIEDWEEME</sequence>
<keyword evidence="5 8" id="KW-0378">Hydrolase</keyword>
<comment type="similarity">
    <text evidence="7 8">Belongs to the PINc/VapC protein family.</text>
</comment>
<gene>
    <name evidence="8" type="primary">vapC</name>
    <name evidence="10" type="ORF">H6G81_23350</name>
</gene>
<evidence type="ECO:0000256" key="3">
    <source>
        <dbReference type="ARBA" id="ARBA00022722"/>
    </source>
</evidence>
<dbReference type="PANTHER" id="PTHR33653">
    <property type="entry name" value="RIBONUCLEASE VAPC2"/>
    <property type="match status" value="1"/>
</dbReference>
<feature type="binding site" evidence="8">
    <location>
        <position position="98"/>
    </location>
    <ligand>
        <name>Mg(2+)</name>
        <dbReference type="ChEBI" id="CHEBI:18420"/>
    </ligand>
</feature>
<organism evidence="10 11">
    <name type="scientific">Scytonema hofmannii FACHB-248</name>
    <dbReference type="NCBI Taxonomy" id="1842502"/>
    <lineage>
        <taxon>Bacteria</taxon>
        <taxon>Bacillati</taxon>
        <taxon>Cyanobacteriota</taxon>
        <taxon>Cyanophyceae</taxon>
        <taxon>Nostocales</taxon>
        <taxon>Scytonemataceae</taxon>
        <taxon>Scytonema</taxon>
    </lineage>
</organism>
<dbReference type="Pfam" id="PF01850">
    <property type="entry name" value="PIN"/>
    <property type="match status" value="1"/>
</dbReference>
<name>A0ABR8GV53_9CYAN</name>
<feature type="domain" description="PIN" evidence="9">
    <location>
        <begin position="3"/>
        <end position="125"/>
    </location>
</feature>
<dbReference type="EC" id="3.1.-.-" evidence="8"/>
<dbReference type="InterPro" id="IPR050556">
    <property type="entry name" value="Type_II_TA_system_RNase"/>
</dbReference>
<proteinExistence type="inferred from homology"/>
<dbReference type="Proteomes" id="UP000660380">
    <property type="component" value="Unassembled WGS sequence"/>
</dbReference>
<keyword evidence="8" id="KW-0800">Toxin</keyword>
<evidence type="ECO:0000256" key="6">
    <source>
        <dbReference type="ARBA" id="ARBA00022842"/>
    </source>
</evidence>
<evidence type="ECO:0000256" key="8">
    <source>
        <dbReference type="HAMAP-Rule" id="MF_00265"/>
    </source>
</evidence>
<keyword evidence="6 8" id="KW-0460">Magnesium</keyword>
<keyword evidence="11" id="KW-1185">Reference proteome</keyword>
<dbReference type="RefSeq" id="WP_029630978.1">
    <property type="nucleotide sequence ID" value="NZ_JACJTA010000062.1"/>
</dbReference>
<comment type="function">
    <text evidence="8">Toxic component of a toxin-antitoxin (TA) system. An RNase.</text>
</comment>
<keyword evidence="4 8" id="KW-0479">Metal-binding</keyword>
<reference evidence="10 11" key="1">
    <citation type="journal article" date="2020" name="ISME J.">
        <title>Comparative genomics reveals insights into cyanobacterial evolution and habitat adaptation.</title>
        <authorList>
            <person name="Chen M.Y."/>
            <person name="Teng W.K."/>
            <person name="Zhao L."/>
            <person name="Hu C.X."/>
            <person name="Zhou Y.K."/>
            <person name="Han B.P."/>
            <person name="Song L.R."/>
            <person name="Shu W.S."/>
        </authorList>
    </citation>
    <scope>NUCLEOTIDE SEQUENCE [LARGE SCALE GENOMIC DNA]</scope>
    <source>
        <strain evidence="10 11">FACHB-248</strain>
    </source>
</reference>
<evidence type="ECO:0000256" key="5">
    <source>
        <dbReference type="ARBA" id="ARBA00022801"/>
    </source>
</evidence>
<dbReference type="PANTHER" id="PTHR33653:SF1">
    <property type="entry name" value="RIBONUCLEASE VAPC2"/>
    <property type="match status" value="1"/>
</dbReference>
<evidence type="ECO:0000313" key="11">
    <source>
        <dbReference type="Proteomes" id="UP000660380"/>
    </source>
</evidence>
<dbReference type="Gene3D" id="3.40.50.1010">
    <property type="entry name" value="5'-nuclease"/>
    <property type="match status" value="1"/>
</dbReference>
<dbReference type="CDD" id="cd18745">
    <property type="entry name" value="PIN_VapC4-5_FitB-like"/>
    <property type="match status" value="1"/>
</dbReference>
<dbReference type="InterPro" id="IPR022907">
    <property type="entry name" value="VapC_family"/>
</dbReference>
<evidence type="ECO:0000256" key="4">
    <source>
        <dbReference type="ARBA" id="ARBA00022723"/>
    </source>
</evidence>